<accession>A0AAW1B1M8</accession>
<evidence type="ECO:0000256" key="1">
    <source>
        <dbReference type="SAM" id="MobiDB-lite"/>
    </source>
</evidence>
<proteinExistence type="predicted"/>
<feature type="compositionally biased region" description="Low complexity" evidence="1">
    <location>
        <begin position="22"/>
        <end position="38"/>
    </location>
</feature>
<organism evidence="2 3">
    <name type="scientific">Crotalus adamanteus</name>
    <name type="common">Eastern diamondback rattlesnake</name>
    <dbReference type="NCBI Taxonomy" id="8729"/>
    <lineage>
        <taxon>Eukaryota</taxon>
        <taxon>Metazoa</taxon>
        <taxon>Chordata</taxon>
        <taxon>Craniata</taxon>
        <taxon>Vertebrata</taxon>
        <taxon>Euteleostomi</taxon>
        <taxon>Lepidosauria</taxon>
        <taxon>Squamata</taxon>
        <taxon>Bifurcata</taxon>
        <taxon>Unidentata</taxon>
        <taxon>Episquamata</taxon>
        <taxon>Toxicofera</taxon>
        <taxon>Serpentes</taxon>
        <taxon>Colubroidea</taxon>
        <taxon>Viperidae</taxon>
        <taxon>Crotalinae</taxon>
        <taxon>Crotalus</taxon>
    </lineage>
</organism>
<evidence type="ECO:0000313" key="2">
    <source>
        <dbReference type="EMBL" id="KAK9395382.1"/>
    </source>
</evidence>
<dbReference type="AlphaFoldDB" id="A0AAW1B1M8"/>
<dbReference type="Proteomes" id="UP001474421">
    <property type="component" value="Unassembled WGS sequence"/>
</dbReference>
<name>A0AAW1B1M8_CROAD</name>
<feature type="region of interest" description="Disordered" evidence="1">
    <location>
        <begin position="16"/>
        <end position="52"/>
    </location>
</feature>
<protein>
    <submittedName>
        <fullName evidence="2">Potassium voltage-gated channel subfamily KQT member 2-like</fullName>
    </submittedName>
</protein>
<evidence type="ECO:0000313" key="3">
    <source>
        <dbReference type="Proteomes" id="UP001474421"/>
    </source>
</evidence>
<comment type="caution">
    <text evidence="2">The sequence shown here is derived from an EMBL/GenBank/DDBJ whole genome shotgun (WGS) entry which is preliminary data.</text>
</comment>
<keyword evidence="3" id="KW-1185">Reference proteome</keyword>
<gene>
    <name evidence="2" type="ORF">NXF25_018743</name>
</gene>
<dbReference type="EMBL" id="JAOTOJ010000009">
    <property type="protein sequence ID" value="KAK9395382.1"/>
    <property type="molecule type" value="Genomic_DNA"/>
</dbReference>
<sequence>MSSMHACVREWGRSPAAPGCFSSSSDHASPPSTPSTSSMGRVNSRHGGPRMSCAKQAEERLGRLQPPVSASALRSCLARACSEPMISLRATATTATEVMQQGHVSRQLGQEEGGLRGLDPGAPESSHDGALLITGCEGGGGSKCGSILSKPHSAVSRKPPKRDAFYCKLQNFLYNVLERPRGWAFIYHTYI</sequence>
<reference evidence="2 3" key="1">
    <citation type="journal article" date="2024" name="Proc. Natl. Acad. Sci. U.S.A.">
        <title>The genetic regulatory architecture and epigenomic basis for age-related changes in rattlesnake venom.</title>
        <authorList>
            <person name="Hogan M.P."/>
            <person name="Holding M.L."/>
            <person name="Nystrom G.S."/>
            <person name="Colston T.J."/>
            <person name="Bartlett D.A."/>
            <person name="Mason A.J."/>
            <person name="Ellsworth S.A."/>
            <person name="Rautsaw R.M."/>
            <person name="Lawrence K.C."/>
            <person name="Strickland J.L."/>
            <person name="He B."/>
            <person name="Fraser P."/>
            <person name="Margres M.J."/>
            <person name="Gilbert D.M."/>
            <person name="Gibbs H.L."/>
            <person name="Parkinson C.L."/>
            <person name="Rokyta D.R."/>
        </authorList>
    </citation>
    <scope>NUCLEOTIDE SEQUENCE [LARGE SCALE GENOMIC DNA]</scope>
    <source>
        <strain evidence="2">DRR0105</strain>
    </source>
</reference>